<dbReference type="InterPro" id="IPR027417">
    <property type="entry name" value="P-loop_NTPase"/>
</dbReference>
<dbReference type="Pfam" id="PF00005">
    <property type="entry name" value="ABC_tran"/>
    <property type="match status" value="1"/>
</dbReference>
<dbReference type="PROSITE" id="PS50893">
    <property type="entry name" value="ABC_TRANSPORTER_2"/>
    <property type="match status" value="1"/>
</dbReference>
<keyword evidence="2" id="KW-1003">Cell membrane</keyword>
<dbReference type="InterPro" id="IPR003439">
    <property type="entry name" value="ABC_transporter-like_ATP-bd"/>
</dbReference>
<dbReference type="InterPro" id="IPR003593">
    <property type="entry name" value="AAA+_ATPase"/>
</dbReference>
<comment type="caution">
    <text evidence="9">The sequence shown here is derived from an EMBL/GenBank/DDBJ whole genome shotgun (WGS) entry which is preliminary data.</text>
</comment>
<feature type="domain" description="ABC transporter" evidence="8">
    <location>
        <begin position="2"/>
        <end position="241"/>
    </location>
</feature>
<evidence type="ECO:0000313" key="10">
    <source>
        <dbReference type="Proteomes" id="UP001597541"/>
    </source>
</evidence>
<name>A0ABW5P7S9_9BACL</name>
<dbReference type="GO" id="GO:0005524">
    <property type="term" value="F:ATP binding"/>
    <property type="evidence" value="ECO:0007669"/>
    <property type="project" value="UniProtKB-KW"/>
</dbReference>
<keyword evidence="1" id="KW-0813">Transport</keyword>
<evidence type="ECO:0000256" key="6">
    <source>
        <dbReference type="ARBA" id="ARBA00022970"/>
    </source>
</evidence>
<dbReference type="CDD" id="cd03258">
    <property type="entry name" value="ABC_MetN_methionine_transporter"/>
    <property type="match status" value="1"/>
</dbReference>
<evidence type="ECO:0000259" key="8">
    <source>
        <dbReference type="PROSITE" id="PS50893"/>
    </source>
</evidence>
<dbReference type="SUPFAM" id="SSF52540">
    <property type="entry name" value="P-loop containing nucleoside triphosphate hydrolases"/>
    <property type="match status" value="1"/>
</dbReference>
<dbReference type="InterPro" id="IPR050086">
    <property type="entry name" value="MetN_ABC_transporter-like"/>
</dbReference>
<keyword evidence="4 9" id="KW-0067">ATP-binding</keyword>
<dbReference type="RefSeq" id="WP_377599542.1">
    <property type="nucleotide sequence ID" value="NZ_JBHUME010000002.1"/>
</dbReference>
<keyword evidence="7" id="KW-0472">Membrane</keyword>
<keyword evidence="5" id="KW-1278">Translocase</keyword>
<evidence type="ECO:0000256" key="3">
    <source>
        <dbReference type="ARBA" id="ARBA00022741"/>
    </source>
</evidence>
<keyword evidence="6" id="KW-0029">Amino-acid transport</keyword>
<evidence type="ECO:0000256" key="1">
    <source>
        <dbReference type="ARBA" id="ARBA00022448"/>
    </source>
</evidence>
<evidence type="ECO:0000256" key="5">
    <source>
        <dbReference type="ARBA" id="ARBA00022967"/>
    </source>
</evidence>
<keyword evidence="10" id="KW-1185">Reference proteome</keyword>
<proteinExistence type="predicted"/>
<dbReference type="InterPro" id="IPR017871">
    <property type="entry name" value="ABC_transporter-like_CS"/>
</dbReference>
<keyword evidence="3" id="KW-0547">Nucleotide-binding</keyword>
<dbReference type="PROSITE" id="PS00211">
    <property type="entry name" value="ABC_TRANSPORTER_1"/>
    <property type="match status" value="1"/>
</dbReference>
<evidence type="ECO:0000256" key="2">
    <source>
        <dbReference type="ARBA" id="ARBA00022475"/>
    </source>
</evidence>
<evidence type="ECO:0000256" key="7">
    <source>
        <dbReference type="ARBA" id="ARBA00023136"/>
    </source>
</evidence>
<organism evidence="9 10">
    <name type="scientific">Paenibacillus gansuensis</name>
    <dbReference type="NCBI Taxonomy" id="306542"/>
    <lineage>
        <taxon>Bacteria</taxon>
        <taxon>Bacillati</taxon>
        <taxon>Bacillota</taxon>
        <taxon>Bacilli</taxon>
        <taxon>Bacillales</taxon>
        <taxon>Paenibacillaceae</taxon>
        <taxon>Paenibacillus</taxon>
    </lineage>
</organism>
<accession>A0ABW5P7S9</accession>
<evidence type="ECO:0000313" key="9">
    <source>
        <dbReference type="EMBL" id="MFD2611169.1"/>
    </source>
</evidence>
<sequence>MIELRNVSKSFTTGKHTLQAVSPTSLTVEKGDIYGLIGFSGAGKSTLLRLINLLEQPTSGTVTVDGQELTSLGAKELRQARHSIGMIFQHFNLLSNETCLANVEFALEVAGVPASERTKRAADCLDIVGLGDKALEYPARLSGGQKQRVAIARALANNPKVLLCDEPTSSLDPHTTLSLLKFLERINRELGVTIVIVTHEINVVKYICNKAAVMENGQIIEHLDLTRGDVTPSTDLGKFLFETAGGWTKETVTYG</sequence>
<dbReference type="EMBL" id="JBHUME010000002">
    <property type="protein sequence ID" value="MFD2611169.1"/>
    <property type="molecule type" value="Genomic_DNA"/>
</dbReference>
<dbReference type="Gene3D" id="3.40.50.300">
    <property type="entry name" value="P-loop containing nucleotide triphosphate hydrolases"/>
    <property type="match status" value="1"/>
</dbReference>
<reference evidence="10" key="1">
    <citation type="journal article" date="2019" name="Int. J. Syst. Evol. Microbiol.">
        <title>The Global Catalogue of Microorganisms (GCM) 10K type strain sequencing project: providing services to taxonomists for standard genome sequencing and annotation.</title>
        <authorList>
            <consortium name="The Broad Institute Genomics Platform"/>
            <consortium name="The Broad Institute Genome Sequencing Center for Infectious Disease"/>
            <person name="Wu L."/>
            <person name="Ma J."/>
        </authorList>
    </citation>
    <scope>NUCLEOTIDE SEQUENCE [LARGE SCALE GENOMIC DNA]</scope>
    <source>
        <strain evidence="10">KCTC 3950</strain>
    </source>
</reference>
<gene>
    <name evidence="9" type="ORF">ACFSUF_01870</name>
</gene>
<protein>
    <submittedName>
        <fullName evidence="9">Methionine ABC transporter ATP-binding protein</fullName>
    </submittedName>
</protein>
<dbReference type="InterPro" id="IPR041701">
    <property type="entry name" value="MetN_ABC"/>
</dbReference>
<dbReference type="PANTHER" id="PTHR43166:SF30">
    <property type="entry name" value="METHIONINE IMPORT ATP-BINDING PROTEIN METN"/>
    <property type="match status" value="1"/>
</dbReference>
<dbReference type="SMART" id="SM00382">
    <property type="entry name" value="AAA"/>
    <property type="match status" value="1"/>
</dbReference>
<dbReference type="PANTHER" id="PTHR43166">
    <property type="entry name" value="AMINO ACID IMPORT ATP-BINDING PROTEIN"/>
    <property type="match status" value="1"/>
</dbReference>
<evidence type="ECO:0000256" key="4">
    <source>
        <dbReference type="ARBA" id="ARBA00022840"/>
    </source>
</evidence>
<dbReference type="Proteomes" id="UP001597541">
    <property type="component" value="Unassembled WGS sequence"/>
</dbReference>